<reference evidence="1 2" key="1">
    <citation type="journal article" date="2016" name="Front. Microbiol.">
        <title>Microevolution Analysis of Bacillus coahuilensis Unveils Differences in Phosphorus Acquisition Strategies and Their Regulation.</title>
        <authorList>
            <person name="Gomez-Lunar Z."/>
            <person name="Hernandez-Gonzalez I."/>
            <person name="Rodriguez-Torres M.D."/>
            <person name="Souza V."/>
            <person name="Olmedo-Alvarez G."/>
        </authorList>
    </citation>
    <scope>NUCLEOTIDE SEQUENCE [LARGE SCALE GENOMIC DNA]</scope>
    <source>
        <strain evidence="2">p1.1.43</strain>
    </source>
</reference>
<dbReference type="RefSeq" id="WP_059350290.1">
    <property type="nucleotide sequence ID" value="NZ_LDYG01000012.1"/>
</dbReference>
<dbReference type="PATRIC" id="fig|1150625.3.peg.587"/>
<accession>A0A147KBD0</accession>
<proteinExistence type="predicted"/>
<keyword evidence="2" id="KW-1185">Reference proteome</keyword>
<sequence length="162" mass="18365">MYNIKDNENEFIDSNSNIKELYFLGLINTLHQEGILVSISLLSELTGEVVERIKKLLTNCFNKGFLIRKSINELMVNVPGILSAVTNQNEILKFGTSIQTDSQNLFLTRSVPELLGINDYGILYYTHLLNTLQIQFDIDNLKIGTVTITIPRFASFEVVDYA</sequence>
<dbReference type="AlphaFoldDB" id="A0A147KBD0"/>
<dbReference type="Proteomes" id="UP000074108">
    <property type="component" value="Unassembled WGS sequence"/>
</dbReference>
<gene>
    <name evidence="1" type="ORF">Q75_02835</name>
</gene>
<dbReference type="EMBL" id="LDYG01000012">
    <property type="protein sequence ID" value="KUP08449.1"/>
    <property type="molecule type" value="Genomic_DNA"/>
</dbReference>
<name>A0A147KBD0_9BACI</name>
<protein>
    <submittedName>
        <fullName evidence="1">Uncharacterized protein</fullName>
    </submittedName>
</protein>
<evidence type="ECO:0000313" key="2">
    <source>
        <dbReference type="Proteomes" id="UP000074108"/>
    </source>
</evidence>
<organism evidence="1 2">
    <name type="scientific">Bacillus coahuilensis p1.1.43</name>
    <dbReference type="NCBI Taxonomy" id="1150625"/>
    <lineage>
        <taxon>Bacteria</taxon>
        <taxon>Bacillati</taxon>
        <taxon>Bacillota</taxon>
        <taxon>Bacilli</taxon>
        <taxon>Bacillales</taxon>
        <taxon>Bacillaceae</taxon>
        <taxon>Bacillus</taxon>
    </lineage>
</organism>
<evidence type="ECO:0000313" key="1">
    <source>
        <dbReference type="EMBL" id="KUP08449.1"/>
    </source>
</evidence>
<comment type="caution">
    <text evidence="1">The sequence shown here is derived from an EMBL/GenBank/DDBJ whole genome shotgun (WGS) entry which is preliminary data.</text>
</comment>